<dbReference type="GO" id="GO:0015074">
    <property type="term" value="P:DNA integration"/>
    <property type="evidence" value="ECO:0007669"/>
    <property type="project" value="UniProtKB-KW"/>
</dbReference>
<feature type="domain" description="Reverse transcriptase Ty1/copia-type" evidence="12">
    <location>
        <begin position="420"/>
        <end position="479"/>
    </location>
</feature>
<dbReference type="Pfam" id="PF07727">
    <property type="entry name" value="RVT_2"/>
    <property type="match status" value="1"/>
</dbReference>
<evidence type="ECO:0000256" key="4">
    <source>
        <dbReference type="ARBA" id="ARBA00022801"/>
    </source>
</evidence>
<dbReference type="GO" id="GO:0003676">
    <property type="term" value="F:nucleic acid binding"/>
    <property type="evidence" value="ECO:0007669"/>
    <property type="project" value="InterPro"/>
</dbReference>
<dbReference type="GO" id="GO:0003887">
    <property type="term" value="F:DNA-directed DNA polymerase activity"/>
    <property type="evidence" value="ECO:0007669"/>
    <property type="project" value="UniProtKB-KW"/>
</dbReference>
<dbReference type="InterPro" id="IPR057670">
    <property type="entry name" value="SH3_retrovirus"/>
</dbReference>
<keyword evidence="6" id="KW-0229">DNA integration</keyword>
<dbReference type="EMBL" id="BKCJ010403682">
    <property type="protein sequence ID" value="GFA31832.1"/>
    <property type="molecule type" value="Genomic_DNA"/>
</dbReference>
<name>A0A699JG17_TANCI</name>
<keyword evidence="2" id="KW-0479">Metal-binding</keyword>
<proteinExistence type="predicted"/>
<dbReference type="AlphaFoldDB" id="A0A699JG17"/>
<keyword evidence="8" id="KW-0548">Nucleotidyltransferase</keyword>
<keyword evidence="7" id="KW-0695">RNA-directed DNA polymerase</keyword>
<keyword evidence="5" id="KW-0460">Magnesium</keyword>
<feature type="non-terminal residue" evidence="14">
    <location>
        <position position="1"/>
    </location>
</feature>
<feature type="region of interest" description="Disordered" evidence="11">
    <location>
        <begin position="377"/>
        <end position="396"/>
    </location>
</feature>
<dbReference type="GO" id="GO:0016787">
    <property type="term" value="F:hydrolase activity"/>
    <property type="evidence" value="ECO:0007669"/>
    <property type="project" value="UniProtKB-KW"/>
</dbReference>
<dbReference type="GO" id="GO:0046872">
    <property type="term" value="F:metal ion binding"/>
    <property type="evidence" value="ECO:0007669"/>
    <property type="project" value="UniProtKB-KW"/>
</dbReference>
<protein>
    <submittedName>
        <fullName evidence="14">Uncharacterized protein</fullName>
    </submittedName>
</protein>
<dbReference type="InterPro" id="IPR013103">
    <property type="entry name" value="RVT_2"/>
</dbReference>
<evidence type="ECO:0000256" key="1">
    <source>
        <dbReference type="ARBA" id="ARBA00022722"/>
    </source>
</evidence>
<evidence type="ECO:0000256" key="3">
    <source>
        <dbReference type="ARBA" id="ARBA00022759"/>
    </source>
</evidence>
<feature type="non-terminal residue" evidence="14">
    <location>
        <position position="480"/>
    </location>
</feature>
<evidence type="ECO:0000256" key="7">
    <source>
        <dbReference type="ARBA" id="ARBA00022918"/>
    </source>
</evidence>
<evidence type="ECO:0000256" key="11">
    <source>
        <dbReference type="SAM" id="MobiDB-lite"/>
    </source>
</evidence>
<sequence length="480" mass="53409">VNSCPNASGSQPKSNTKTIRILPAKGVNKLPVEDQPRTNKSHLRTSNRVDSSSRLKRCSKHMTGDRSRLMNFVKKFTGTVKFRNDHLGAIMGYEDYVIGDSVISRIVPRTPQQNGVVERRNCTLVEAARTILIFSKALMFLWAEVMATACYTQNRSLIHTRHHKTSYELVHNKKPDLTFLRVFGALCYLTNDSEDLGKLQPTADISICVGYAPSRKGYRIYNKRTRRIMETIHVQFDELTEQMAPVHLGIGPAPNLLTPGQINSGLVPNLVPVTPYLPPTNKELEILFQSMFDEYLEPPHVDRSVLPTQAVQAPVNSAGTPSSTTIDKDAPSLSVSPSYSALQSHSLHQGVTVEPNYMEDHTVAPVDNNPFINVFAPEPHSEASSSGDISSTESTYVSQTLHHLKKRSKDNPLDNVIGNPSRLIYKVKLDEYGDVLKNKALLVAKGYQQEEGIDFEESFAPVARIEAIRIFIANATSKNM</sequence>
<dbReference type="PANTHER" id="PTHR42648:SF11">
    <property type="entry name" value="TRANSPOSON TY4-P GAG-POL POLYPROTEIN"/>
    <property type="match status" value="1"/>
</dbReference>
<evidence type="ECO:0000256" key="2">
    <source>
        <dbReference type="ARBA" id="ARBA00022723"/>
    </source>
</evidence>
<dbReference type="InterPro" id="IPR039537">
    <property type="entry name" value="Retrotran_Ty1/copia-like"/>
</dbReference>
<evidence type="ECO:0000256" key="10">
    <source>
        <dbReference type="ARBA" id="ARBA00023268"/>
    </source>
</evidence>
<accession>A0A699JG17</accession>
<dbReference type="Pfam" id="PF25597">
    <property type="entry name" value="SH3_retrovirus"/>
    <property type="match status" value="1"/>
</dbReference>
<keyword evidence="4" id="KW-0378">Hydrolase</keyword>
<keyword evidence="1" id="KW-0540">Nuclease</keyword>
<organism evidence="14">
    <name type="scientific">Tanacetum cinerariifolium</name>
    <name type="common">Dalmatian daisy</name>
    <name type="synonym">Chrysanthemum cinerariifolium</name>
    <dbReference type="NCBI Taxonomy" id="118510"/>
    <lineage>
        <taxon>Eukaryota</taxon>
        <taxon>Viridiplantae</taxon>
        <taxon>Streptophyta</taxon>
        <taxon>Embryophyta</taxon>
        <taxon>Tracheophyta</taxon>
        <taxon>Spermatophyta</taxon>
        <taxon>Magnoliopsida</taxon>
        <taxon>eudicotyledons</taxon>
        <taxon>Gunneridae</taxon>
        <taxon>Pentapetalae</taxon>
        <taxon>asterids</taxon>
        <taxon>campanulids</taxon>
        <taxon>Asterales</taxon>
        <taxon>Asteraceae</taxon>
        <taxon>Asteroideae</taxon>
        <taxon>Anthemideae</taxon>
        <taxon>Anthemidinae</taxon>
        <taxon>Tanacetum</taxon>
    </lineage>
</organism>
<comment type="caution">
    <text evidence="14">The sequence shown here is derived from an EMBL/GenBank/DDBJ whole genome shotgun (WGS) entry which is preliminary data.</text>
</comment>
<keyword evidence="10" id="KW-0511">Multifunctional enzyme</keyword>
<reference evidence="14" key="1">
    <citation type="journal article" date="2019" name="Sci. Rep.">
        <title>Draft genome of Tanacetum cinerariifolium, the natural source of mosquito coil.</title>
        <authorList>
            <person name="Yamashiro T."/>
            <person name="Shiraishi A."/>
            <person name="Satake H."/>
            <person name="Nakayama K."/>
        </authorList>
    </citation>
    <scope>NUCLEOTIDE SEQUENCE</scope>
</reference>
<dbReference type="SUPFAM" id="SSF53098">
    <property type="entry name" value="Ribonuclease H-like"/>
    <property type="match status" value="1"/>
</dbReference>
<evidence type="ECO:0000259" key="13">
    <source>
        <dbReference type="Pfam" id="PF25597"/>
    </source>
</evidence>
<dbReference type="Gene3D" id="3.30.420.10">
    <property type="entry name" value="Ribonuclease H-like superfamily/Ribonuclease H"/>
    <property type="match status" value="1"/>
</dbReference>
<dbReference type="PANTHER" id="PTHR42648">
    <property type="entry name" value="TRANSPOSASE, PUTATIVE-RELATED"/>
    <property type="match status" value="1"/>
</dbReference>
<evidence type="ECO:0000256" key="9">
    <source>
        <dbReference type="ARBA" id="ARBA00023172"/>
    </source>
</evidence>
<evidence type="ECO:0000259" key="12">
    <source>
        <dbReference type="Pfam" id="PF07727"/>
    </source>
</evidence>
<dbReference type="GO" id="GO:0003964">
    <property type="term" value="F:RNA-directed DNA polymerase activity"/>
    <property type="evidence" value="ECO:0007669"/>
    <property type="project" value="UniProtKB-KW"/>
</dbReference>
<evidence type="ECO:0000256" key="8">
    <source>
        <dbReference type="ARBA" id="ARBA00022932"/>
    </source>
</evidence>
<feature type="region of interest" description="Disordered" evidence="11">
    <location>
        <begin position="30"/>
        <end position="60"/>
    </location>
</feature>
<evidence type="ECO:0000256" key="6">
    <source>
        <dbReference type="ARBA" id="ARBA00022908"/>
    </source>
</evidence>
<feature type="compositionally biased region" description="Low complexity" evidence="11">
    <location>
        <begin position="382"/>
        <end position="395"/>
    </location>
</feature>
<dbReference type="GO" id="GO:0004519">
    <property type="term" value="F:endonuclease activity"/>
    <property type="evidence" value="ECO:0007669"/>
    <property type="project" value="UniProtKB-KW"/>
</dbReference>
<keyword evidence="8" id="KW-0808">Transferase</keyword>
<dbReference type="GO" id="GO:0006310">
    <property type="term" value="P:DNA recombination"/>
    <property type="evidence" value="ECO:0007669"/>
    <property type="project" value="UniProtKB-KW"/>
</dbReference>
<keyword evidence="3" id="KW-0255">Endonuclease</keyword>
<evidence type="ECO:0000313" key="14">
    <source>
        <dbReference type="EMBL" id="GFA31832.1"/>
    </source>
</evidence>
<dbReference type="InterPro" id="IPR012337">
    <property type="entry name" value="RNaseH-like_sf"/>
</dbReference>
<feature type="domain" description="Retroviral polymerase SH3-like" evidence="13">
    <location>
        <begin position="186"/>
        <end position="240"/>
    </location>
</feature>
<evidence type="ECO:0000256" key="5">
    <source>
        <dbReference type="ARBA" id="ARBA00022842"/>
    </source>
</evidence>
<keyword evidence="8" id="KW-0239">DNA-directed DNA polymerase</keyword>
<keyword evidence="9" id="KW-0233">DNA recombination</keyword>
<dbReference type="InterPro" id="IPR036397">
    <property type="entry name" value="RNaseH_sf"/>
</dbReference>
<gene>
    <name evidence="14" type="ORF">Tci_603804</name>
</gene>